<reference evidence="1 2" key="1">
    <citation type="submission" date="2017-10" db="EMBL/GenBank/DDBJ databases">
        <authorList>
            <person name="Regsiter A."/>
            <person name="William W."/>
        </authorList>
    </citation>
    <scope>NUCLEOTIDE SEQUENCE [LARGE SCALE GENOMIC DNA]</scope>
    <source>
        <strain evidence="1 2">CFBP6991</strain>
    </source>
</reference>
<evidence type="ECO:0000313" key="1">
    <source>
        <dbReference type="EMBL" id="SOO26591.1"/>
    </source>
</evidence>
<dbReference type="Proteomes" id="UP000234345">
    <property type="component" value="Unassembled WGS sequence"/>
</dbReference>
<dbReference type="EMBL" id="OCZC01000085">
    <property type="protein sequence ID" value="SOO26591.1"/>
    <property type="molecule type" value="Genomic_DNA"/>
</dbReference>
<protein>
    <submittedName>
        <fullName evidence="1">Uncharacterized protein</fullName>
    </submittedName>
</protein>
<gene>
    <name evidence="1" type="ORF">XFF6991_570156</name>
</gene>
<sequence>MCPTFLSSRCRFAGRPNSRGRPYMGDSVHCSAHGSQPEAFVCQHILASLNTKRGVGFHWSAEDDGTTPDAWCSDCEHARHEAGDWSDDLMRQVGVALVCASCYRAAKDIWLSARVSG</sequence>
<proteinExistence type="predicted"/>
<name>A0A7Z7J5U1_XANCH</name>
<evidence type="ECO:0000313" key="2">
    <source>
        <dbReference type="Proteomes" id="UP000234345"/>
    </source>
</evidence>
<dbReference type="AlphaFoldDB" id="A0A7Z7J5U1"/>
<comment type="caution">
    <text evidence="1">The sequence shown here is derived from an EMBL/GenBank/DDBJ whole genome shotgun (WGS) entry which is preliminary data.</text>
</comment>
<organism evidence="1 2">
    <name type="scientific">Xanthomonas campestris pv. phaseoli</name>
    <dbReference type="NCBI Taxonomy" id="317013"/>
    <lineage>
        <taxon>Bacteria</taxon>
        <taxon>Pseudomonadati</taxon>
        <taxon>Pseudomonadota</taxon>
        <taxon>Gammaproteobacteria</taxon>
        <taxon>Lysobacterales</taxon>
        <taxon>Lysobacteraceae</taxon>
        <taxon>Xanthomonas</taxon>
    </lineage>
</organism>
<accession>A0A7Z7J5U1</accession>